<gene>
    <name evidence="8" type="ORF">US40_C0004G0095</name>
</gene>
<dbReference type="Gene3D" id="1.20.5.3310">
    <property type="match status" value="1"/>
</dbReference>
<keyword evidence="2" id="KW-0813">Transport</keyword>
<dbReference type="InterPro" id="IPR003369">
    <property type="entry name" value="TatA/B/E"/>
</dbReference>
<evidence type="ECO:0000256" key="4">
    <source>
        <dbReference type="ARBA" id="ARBA00022927"/>
    </source>
</evidence>
<keyword evidence="7" id="KW-0472">Membrane</keyword>
<evidence type="ECO:0000256" key="2">
    <source>
        <dbReference type="ARBA" id="ARBA00022448"/>
    </source>
</evidence>
<keyword evidence="3" id="KW-0812">Transmembrane</keyword>
<protein>
    <submittedName>
        <fullName evidence="8">Sec-independent protein translocase protein TatA</fullName>
    </submittedName>
</protein>
<comment type="subcellular location">
    <subcellularLocation>
        <location evidence="1">Membrane</location>
        <topology evidence="1">Single-pass membrane protein</topology>
    </subcellularLocation>
</comment>
<evidence type="ECO:0000313" key="9">
    <source>
        <dbReference type="Proteomes" id="UP000034917"/>
    </source>
</evidence>
<evidence type="ECO:0000256" key="5">
    <source>
        <dbReference type="ARBA" id="ARBA00022989"/>
    </source>
</evidence>
<dbReference type="Pfam" id="PF02416">
    <property type="entry name" value="TatA_B_E"/>
    <property type="match status" value="1"/>
</dbReference>
<evidence type="ECO:0000256" key="6">
    <source>
        <dbReference type="ARBA" id="ARBA00023010"/>
    </source>
</evidence>
<evidence type="ECO:0000256" key="3">
    <source>
        <dbReference type="ARBA" id="ARBA00022692"/>
    </source>
</evidence>
<accession>A0A0G0GIX2</accession>
<dbReference type="Proteomes" id="UP000034917">
    <property type="component" value="Unassembled WGS sequence"/>
</dbReference>
<dbReference type="EMBL" id="LBSV01000004">
    <property type="protein sequence ID" value="KKQ26060.1"/>
    <property type="molecule type" value="Genomic_DNA"/>
</dbReference>
<dbReference type="PANTHER" id="PTHR42982:SF1">
    <property type="entry name" value="SEC-INDEPENDENT PROTEIN TRANSLOCASE PROTEIN TATA"/>
    <property type="match status" value="1"/>
</dbReference>
<keyword evidence="5" id="KW-1133">Transmembrane helix</keyword>
<organism evidence="8 9">
    <name type="scientific">Candidatus Roizmanbacteria bacterium GW2011_GWC2_37_13</name>
    <dbReference type="NCBI Taxonomy" id="1618486"/>
    <lineage>
        <taxon>Bacteria</taxon>
        <taxon>Candidatus Roizmaniibacteriota</taxon>
    </lineage>
</organism>
<evidence type="ECO:0000256" key="1">
    <source>
        <dbReference type="ARBA" id="ARBA00004167"/>
    </source>
</evidence>
<dbReference type="GO" id="GO:0016020">
    <property type="term" value="C:membrane"/>
    <property type="evidence" value="ECO:0007669"/>
    <property type="project" value="UniProtKB-ARBA"/>
</dbReference>
<keyword evidence="4" id="KW-0653">Protein transport</keyword>
<comment type="caution">
    <text evidence="8">The sequence shown here is derived from an EMBL/GenBank/DDBJ whole genome shotgun (WGS) entry which is preliminary data.</text>
</comment>
<sequence length="49" mass="5464">MFGLDAKEIILIAVVLLILFGSQKIVEFARGLGEAKKEFGKVKKELQED</sequence>
<dbReference type="AlphaFoldDB" id="A0A0G0GIX2"/>
<evidence type="ECO:0000313" key="8">
    <source>
        <dbReference type="EMBL" id="KKQ26060.1"/>
    </source>
</evidence>
<reference evidence="8 9" key="1">
    <citation type="journal article" date="2015" name="Nature">
        <title>rRNA introns, odd ribosomes, and small enigmatic genomes across a large radiation of phyla.</title>
        <authorList>
            <person name="Brown C.T."/>
            <person name="Hug L.A."/>
            <person name="Thomas B.C."/>
            <person name="Sharon I."/>
            <person name="Castelle C.J."/>
            <person name="Singh A."/>
            <person name="Wilkins M.J."/>
            <person name="Williams K.H."/>
            <person name="Banfield J.F."/>
        </authorList>
    </citation>
    <scope>NUCLEOTIDE SEQUENCE [LARGE SCALE GENOMIC DNA]</scope>
</reference>
<keyword evidence="6" id="KW-0811">Translocation</keyword>
<name>A0A0G0GIX2_9BACT</name>
<dbReference type="GO" id="GO:0015031">
    <property type="term" value="P:protein transport"/>
    <property type="evidence" value="ECO:0007669"/>
    <property type="project" value="UniProtKB-KW"/>
</dbReference>
<dbReference type="PANTHER" id="PTHR42982">
    <property type="entry name" value="SEC-INDEPENDENT PROTEIN TRANSLOCASE PROTEIN TATA"/>
    <property type="match status" value="1"/>
</dbReference>
<proteinExistence type="predicted"/>
<evidence type="ECO:0000256" key="7">
    <source>
        <dbReference type="ARBA" id="ARBA00023136"/>
    </source>
</evidence>